<evidence type="ECO:0000256" key="1">
    <source>
        <dbReference type="SAM" id="MobiDB-lite"/>
    </source>
</evidence>
<comment type="caution">
    <text evidence="2">The sequence shown here is derived from an EMBL/GenBank/DDBJ whole genome shotgun (WGS) entry which is preliminary data.</text>
</comment>
<proteinExistence type="predicted"/>
<organism evidence="2 3">
    <name type="scientific">Austropuccinia psidii MF-1</name>
    <dbReference type="NCBI Taxonomy" id="1389203"/>
    <lineage>
        <taxon>Eukaryota</taxon>
        <taxon>Fungi</taxon>
        <taxon>Dikarya</taxon>
        <taxon>Basidiomycota</taxon>
        <taxon>Pucciniomycotina</taxon>
        <taxon>Pucciniomycetes</taxon>
        <taxon>Pucciniales</taxon>
        <taxon>Sphaerophragmiaceae</taxon>
        <taxon>Austropuccinia</taxon>
    </lineage>
</organism>
<protein>
    <submittedName>
        <fullName evidence="2">Uncharacterized protein</fullName>
    </submittedName>
</protein>
<name>A0A9Q3I613_9BASI</name>
<evidence type="ECO:0000313" key="2">
    <source>
        <dbReference type="EMBL" id="MBW0527229.1"/>
    </source>
</evidence>
<keyword evidence="3" id="KW-1185">Reference proteome</keyword>
<feature type="compositionally biased region" description="Basic residues" evidence="1">
    <location>
        <begin position="70"/>
        <end position="79"/>
    </location>
</feature>
<dbReference type="AlphaFoldDB" id="A0A9Q3I613"/>
<gene>
    <name evidence="2" type="ORF">O181_066944</name>
</gene>
<dbReference type="EMBL" id="AVOT02033340">
    <property type="protein sequence ID" value="MBW0527229.1"/>
    <property type="molecule type" value="Genomic_DNA"/>
</dbReference>
<feature type="region of interest" description="Disordered" evidence="1">
    <location>
        <begin position="49"/>
        <end position="99"/>
    </location>
</feature>
<sequence>MTSYLQVKNFMGPRKTEELLRGWKPMSCKGKVQQIRAWLKNQSILSEDQKRKLAQGKYNSPVEAPQASTSKKHSSKSAKQRQANPKEQSEGQAKGKVKGKIQVEQALPTELQNSQEREDIHEQCVQYGKKSDEIQKQGGVKIEPIFSKEVELVKLVTHFETCNKEILAKLNNFEYIQQKLGREIMQVKESQTTIVHLENLNKSNILSLTQIC</sequence>
<dbReference type="Proteomes" id="UP000765509">
    <property type="component" value="Unassembled WGS sequence"/>
</dbReference>
<accession>A0A9Q3I613</accession>
<reference evidence="2" key="1">
    <citation type="submission" date="2021-03" db="EMBL/GenBank/DDBJ databases">
        <title>Draft genome sequence of rust myrtle Austropuccinia psidii MF-1, a brazilian biotype.</title>
        <authorList>
            <person name="Quecine M.C."/>
            <person name="Pachon D.M.R."/>
            <person name="Bonatelli M.L."/>
            <person name="Correr F.H."/>
            <person name="Franceschini L.M."/>
            <person name="Leite T.F."/>
            <person name="Margarido G.R.A."/>
            <person name="Almeida C.A."/>
            <person name="Ferrarezi J.A."/>
            <person name="Labate C.A."/>
        </authorList>
    </citation>
    <scope>NUCLEOTIDE SEQUENCE</scope>
    <source>
        <strain evidence="2">MF-1</strain>
    </source>
</reference>
<evidence type="ECO:0000313" key="3">
    <source>
        <dbReference type="Proteomes" id="UP000765509"/>
    </source>
</evidence>